<dbReference type="GeneID" id="77471182"/>
<comment type="caution">
    <text evidence="1">The sequence shown here is derived from an EMBL/GenBank/DDBJ whole genome shotgun (WGS) entry which is preliminary data.</text>
</comment>
<gene>
    <name evidence="1" type="ORF">C7U55_08780</name>
</gene>
<protein>
    <submittedName>
        <fullName evidence="1">Uncharacterized protein</fullName>
    </submittedName>
</protein>
<dbReference type="Proteomes" id="UP000241201">
    <property type="component" value="Unassembled WGS sequence"/>
</dbReference>
<keyword evidence="2" id="KW-1185">Reference proteome</keyword>
<evidence type="ECO:0000313" key="2">
    <source>
        <dbReference type="Proteomes" id="UP000241201"/>
    </source>
</evidence>
<name>A0A2T3FWU8_9FIRM</name>
<dbReference type="RefSeq" id="WP_106988247.1">
    <property type="nucleotide sequence ID" value="NZ_PYLP01000011.1"/>
</dbReference>
<sequence>MFARSYEQMTDASIMEVKTYLLIHSEGVYQQDIYDLMNKCLDVSQLKRKLNKRKDLQLWLFTTIKRYIDCSLSYNEMEYHLIMMNILIHQHFRPLVEYKYNLFYYILDKSSFNLETYCLLRHLLTFKMNQLNKVILGMTNYKMLSDEQTHYYASLILLLEKQYKQAYLHLPFVTIDESFKRFEKSLYNYSPYRYEMLYHKDKTYSLNYAR</sequence>
<proteinExistence type="predicted"/>
<dbReference type="AlphaFoldDB" id="A0A2T3FWU8"/>
<organism evidence="1 2">
    <name type="scientific">Faecalibacillus faecis</name>
    <dbReference type="NCBI Taxonomy" id="1982628"/>
    <lineage>
        <taxon>Bacteria</taxon>
        <taxon>Bacillati</taxon>
        <taxon>Bacillota</taxon>
        <taxon>Erysipelotrichia</taxon>
        <taxon>Erysipelotrichales</taxon>
        <taxon>Coprobacillaceae</taxon>
        <taxon>Faecalibacillus</taxon>
    </lineage>
</organism>
<reference evidence="2" key="1">
    <citation type="submission" date="2018-03" db="EMBL/GenBank/DDBJ databases">
        <title>Lachnoclostridium SNUG30370 gen.nov., sp.nov., isolated from human faeces.</title>
        <authorList>
            <person name="Seo B."/>
            <person name="Jeon K."/>
            <person name="Ko G."/>
        </authorList>
    </citation>
    <scope>NUCLEOTIDE SEQUENCE [LARGE SCALE GENOMIC DNA]</scope>
    <source>
        <strain evidence="2">SNUG30370</strain>
    </source>
</reference>
<evidence type="ECO:0000313" key="1">
    <source>
        <dbReference type="EMBL" id="PST39755.1"/>
    </source>
</evidence>
<dbReference type="EMBL" id="PYLP01000011">
    <property type="protein sequence ID" value="PST39755.1"/>
    <property type="molecule type" value="Genomic_DNA"/>
</dbReference>
<accession>A0A2T3FWU8</accession>